<organism evidence="1 2">
    <name type="scientific">Paramecium pentaurelia</name>
    <dbReference type="NCBI Taxonomy" id="43138"/>
    <lineage>
        <taxon>Eukaryota</taxon>
        <taxon>Sar</taxon>
        <taxon>Alveolata</taxon>
        <taxon>Ciliophora</taxon>
        <taxon>Intramacronucleata</taxon>
        <taxon>Oligohymenophorea</taxon>
        <taxon>Peniculida</taxon>
        <taxon>Parameciidae</taxon>
        <taxon>Paramecium</taxon>
    </lineage>
</organism>
<evidence type="ECO:0000313" key="1">
    <source>
        <dbReference type="EMBL" id="CAD8187471.1"/>
    </source>
</evidence>
<protein>
    <submittedName>
        <fullName evidence="1">Uncharacterized protein</fullName>
    </submittedName>
</protein>
<dbReference type="Proteomes" id="UP000689195">
    <property type="component" value="Unassembled WGS sequence"/>
</dbReference>
<reference evidence="1" key="1">
    <citation type="submission" date="2021-01" db="EMBL/GenBank/DDBJ databases">
        <authorList>
            <consortium name="Genoscope - CEA"/>
            <person name="William W."/>
        </authorList>
    </citation>
    <scope>NUCLEOTIDE SEQUENCE</scope>
</reference>
<name>A0A8S1WET4_9CILI</name>
<sequence length="307" mass="35726">MQITQNSHSPPPAKKQHLKLHVQPIQLPDANVLNKTVGNSDPEIGSKSIKTERVTAFKQNKKFHIKQVQHNTHNRLQTNHPRLMQQENDGLSLILYKQSQTSTSEKIITKQLVNDLRNKIDQQDSVIRLQEFKINRLQQELISQKQYCSNLLAKIYQNDPKSQYISTVKVPKLGLQFQENTQLSSQQQSLLKISNNHEYTKIKNLQNQIILLKQKQSEFKNFVKDTFLSIKKIIQSFEILSKEKIQSVQMENKLILNSLEEMIKNNNIQNKEELSKINQKAEIICQELVLAESQKEVYYQKCLSLLS</sequence>
<dbReference type="OrthoDB" id="295087at2759"/>
<gene>
    <name evidence="1" type="ORF">PPENT_87.1.T0890093</name>
</gene>
<dbReference type="AlphaFoldDB" id="A0A8S1WET4"/>
<proteinExistence type="predicted"/>
<keyword evidence="2" id="KW-1185">Reference proteome</keyword>
<dbReference type="EMBL" id="CAJJDO010000089">
    <property type="protein sequence ID" value="CAD8187471.1"/>
    <property type="molecule type" value="Genomic_DNA"/>
</dbReference>
<evidence type="ECO:0000313" key="2">
    <source>
        <dbReference type="Proteomes" id="UP000689195"/>
    </source>
</evidence>
<comment type="caution">
    <text evidence="1">The sequence shown here is derived from an EMBL/GenBank/DDBJ whole genome shotgun (WGS) entry which is preliminary data.</text>
</comment>
<accession>A0A8S1WET4</accession>